<keyword evidence="3" id="KW-0805">Transcription regulation</keyword>
<dbReference type="InterPro" id="IPR001471">
    <property type="entry name" value="AP2/ERF_dom"/>
</dbReference>
<dbReference type="InterPro" id="IPR016177">
    <property type="entry name" value="DNA-bd_dom_sf"/>
</dbReference>
<evidence type="ECO:0000256" key="2">
    <source>
        <dbReference type="ARBA" id="ARBA00022745"/>
    </source>
</evidence>
<keyword evidence="4" id="KW-0238">DNA-binding</keyword>
<dbReference type="SUPFAM" id="SSF54171">
    <property type="entry name" value="DNA-binding domain"/>
    <property type="match status" value="1"/>
</dbReference>
<dbReference type="FunFam" id="3.30.730.10:FF:000001">
    <property type="entry name" value="Ethylene-responsive transcription factor 2"/>
    <property type="match status" value="1"/>
</dbReference>
<dbReference type="Gene3D" id="3.30.730.10">
    <property type="entry name" value="AP2/ERF domain"/>
    <property type="match status" value="1"/>
</dbReference>
<feature type="region of interest" description="Disordered" evidence="9">
    <location>
        <begin position="409"/>
        <end position="429"/>
    </location>
</feature>
<dbReference type="InterPro" id="IPR036955">
    <property type="entry name" value="AP2/ERF_dom_sf"/>
</dbReference>
<keyword evidence="7" id="KW-0539">Nucleus</keyword>
<dbReference type="PANTHER" id="PTHR31657">
    <property type="entry name" value="ETHYLENE-RESPONSIVE TRANSCRIPTION FACTOR ERF061"/>
    <property type="match status" value="1"/>
</dbReference>
<feature type="region of interest" description="Disordered" evidence="9">
    <location>
        <begin position="348"/>
        <end position="378"/>
    </location>
</feature>
<comment type="similarity">
    <text evidence="8">Belongs to the AP2/ERF transcription factor family. ERF subfamily.</text>
</comment>
<feature type="compositionally biased region" description="Low complexity" evidence="9">
    <location>
        <begin position="447"/>
        <end position="462"/>
    </location>
</feature>
<dbReference type="InterPro" id="IPR051758">
    <property type="entry name" value="ERF/AP2-like"/>
</dbReference>
<comment type="caution">
    <text evidence="11">The sequence shown here is derived from an EMBL/GenBank/DDBJ whole genome shotgun (WGS) entry which is preliminary data.</text>
</comment>
<dbReference type="GO" id="GO:0009873">
    <property type="term" value="P:ethylene-activated signaling pathway"/>
    <property type="evidence" value="ECO:0007669"/>
    <property type="project" value="UniProtKB-KW"/>
</dbReference>
<evidence type="ECO:0000256" key="6">
    <source>
        <dbReference type="ARBA" id="ARBA00023163"/>
    </source>
</evidence>
<evidence type="ECO:0000256" key="5">
    <source>
        <dbReference type="ARBA" id="ARBA00023159"/>
    </source>
</evidence>
<keyword evidence="5" id="KW-0010">Activator</keyword>
<feature type="region of interest" description="Disordered" evidence="9">
    <location>
        <begin position="297"/>
        <end position="328"/>
    </location>
</feature>
<evidence type="ECO:0000256" key="1">
    <source>
        <dbReference type="ARBA" id="ARBA00004123"/>
    </source>
</evidence>
<dbReference type="GO" id="GO:0005634">
    <property type="term" value="C:nucleus"/>
    <property type="evidence" value="ECO:0007669"/>
    <property type="project" value="UniProtKB-SubCell"/>
</dbReference>
<evidence type="ECO:0000256" key="9">
    <source>
        <dbReference type="SAM" id="MobiDB-lite"/>
    </source>
</evidence>
<evidence type="ECO:0000259" key="10">
    <source>
        <dbReference type="PROSITE" id="PS51032"/>
    </source>
</evidence>
<name>A0ABD0V5J2_DENTH</name>
<comment type="subcellular location">
    <subcellularLocation>
        <location evidence="1">Nucleus</location>
    </subcellularLocation>
</comment>
<dbReference type="EMBL" id="JANQDX010000010">
    <property type="protein sequence ID" value="KAL0918027.1"/>
    <property type="molecule type" value="Genomic_DNA"/>
</dbReference>
<dbReference type="GO" id="GO:0000976">
    <property type="term" value="F:transcription cis-regulatory region binding"/>
    <property type="evidence" value="ECO:0007669"/>
    <property type="project" value="UniProtKB-ARBA"/>
</dbReference>
<accession>A0ABD0V5J2</accession>
<feature type="region of interest" description="Disordered" evidence="9">
    <location>
        <begin position="442"/>
        <end position="462"/>
    </location>
</feature>
<evidence type="ECO:0000256" key="3">
    <source>
        <dbReference type="ARBA" id="ARBA00023015"/>
    </source>
</evidence>
<feature type="compositionally biased region" description="Basic and acidic residues" evidence="9">
    <location>
        <begin position="417"/>
        <end position="429"/>
    </location>
</feature>
<organism evidence="11 12">
    <name type="scientific">Dendrobium thyrsiflorum</name>
    <name type="common">Pinecone-like raceme dendrobium</name>
    <name type="synonym">Orchid</name>
    <dbReference type="NCBI Taxonomy" id="117978"/>
    <lineage>
        <taxon>Eukaryota</taxon>
        <taxon>Viridiplantae</taxon>
        <taxon>Streptophyta</taxon>
        <taxon>Embryophyta</taxon>
        <taxon>Tracheophyta</taxon>
        <taxon>Spermatophyta</taxon>
        <taxon>Magnoliopsida</taxon>
        <taxon>Liliopsida</taxon>
        <taxon>Asparagales</taxon>
        <taxon>Orchidaceae</taxon>
        <taxon>Epidendroideae</taxon>
        <taxon>Malaxideae</taxon>
        <taxon>Dendrobiinae</taxon>
        <taxon>Dendrobium</taxon>
    </lineage>
</organism>
<protein>
    <recommendedName>
        <fullName evidence="10">AP2/ERF domain-containing protein</fullName>
    </recommendedName>
</protein>
<dbReference type="Pfam" id="PF00847">
    <property type="entry name" value="AP2"/>
    <property type="match status" value="1"/>
</dbReference>
<keyword evidence="2" id="KW-0936">Ethylene signaling pathway</keyword>
<sequence>MKHLKGVISHKFEKEILKEEKSEAKDLTPQPVRKNKKYVKQPVTSVLVDGYHWVPRLPSAKTEEIVLTRSGNGCPLKGRPPIPPSRLSKLASVVTKPKEVVKYLKLIDVKGKRPMTQDEEYVSKKISRSVGIQIREIVVQLPVDIPRLLPKVCEDSVQHDLGALNLQAPSSPVKVDVLQPMEDVTLATTNPGTVGGEGITPVEDIDQEMLDQLVAEPTADDLAIQAVLSKLGDAEFEEMIQFKGYLPIDIESVDGRTVNEVVQEIRDILKKKNNEDFDLELDYLLADEDATGDVHKVDTRASARDAEPSKHRSGKEEESAAVDSDSYSSVRLRQKDEYIKSLERKPVVHSVGEHSRRADSNVKFPEPTPSSSPVSPTDKDIKQMIETQGFTIKTFEKLLNKTNNLQEETSQMPFLKDSSDEKKINRPQKSFEKRSAIVSAVDKGKKPISVQSSTPPPVQSQQPFQVSGLVIKEAPNLDGEVRKVQKFYPGTSSSKKEEDVILDEADFNELIDISFGYFHFCVKNLASKAISPSPENMESPTPFTYPGEINSTLSTILLSGTNAIDSIFSHLPPPTMLSPTAEPLGSSVYLRQTELLLRFGYQNRVAAAAAAEAAIKKKKIYRGVRQRNWGKWVAEIRLPQNRMRLWLGTYDSAESAAYAYDRAAYKLRGEYARLNFPELRDAGGDCSDKLRALRLAVDSKIQAVCQRLSKQRRFKRSGGGGERVEKKGEERKTTSESPFSVSGNQSLIMAQVGAEMDGGECSLARMPSFDVELIWEVLAN</sequence>
<dbReference type="SMART" id="SM00380">
    <property type="entry name" value="AP2"/>
    <property type="match status" value="1"/>
</dbReference>
<feature type="compositionally biased region" description="Basic and acidic residues" evidence="9">
    <location>
        <begin position="297"/>
        <end position="318"/>
    </location>
</feature>
<evidence type="ECO:0000313" key="12">
    <source>
        <dbReference type="Proteomes" id="UP001552299"/>
    </source>
</evidence>
<evidence type="ECO:0000313" key="11">
    <source>
        <dbReference type="EMBL" id="KAL0918027.1"/>
    </source>
</evidence>
<proteinExistence type="inferred from homology"/>
<gene>
    <name evidence="11" type="ORF">M5K25_013148</name>
</gene>
<feature type="region of interest" description="Disordered" evidence="9">
    <location>
        <begin position="714"/>
        <end position="741"/>
    </location>
</feature>
<feature type="compositionally biased region" description="Basic and acidic residues" evidence="9">
    <location>
        <begin position="722"/>
        <end position="734"/>
    </location>
</feature>
<dbReference type="PRINTS" id="PR00367">
    <property type="entry name" value="ETHRSPELEMNT"/>
</dbReference>
<dbReference type="AlphaFoldDB" id="A0ABD0V5J2"/>
<dbReference type="PANTHER" id="PTHR31657:SF20">
    <property type="entry name" value="ETHYLENE-RESPONSIVE TRANSCRIPTION FACTOR ERF061"/>
    <property type="match status" value="1"/>
</dbReference>
<dbReference type="CDD" id="cd00018">
    <property type="entry name" value="AP2"/>
    <property type="match status" value="1"/>
</dbReference>
<evidence type="ECO:0000256" key="7">
    <source>
        <dbReference type="ARBA" id="ARBA00023242"/>
    </source>
</evidence>
<keyword evidence="12" id="KW-1185">Reference proteome</keyword>
<evidence type="ECO:0000256" key="8">
    <source>
        <dbReference type="ARBA" id="ARBA00024343"/>
    </source>
</evidence>
<dbReference type="PROSITE" id="PS51032">
    <property type="entry name" value="AP2_ERF"/>
    <property type="match status" value="1"/>
</dbReference>
<keyword evidence="6" id="KW-0804">Transcription</keyword>
<reference evidence="11 12" key="1">
    <citation type="journal article" date="2024" name="Plant Biotechnol. J.">
        <title>Dendrobium thyrsiflorum genome and its molecular insights into genes involved in important horticultural traits.</title>
        <authorList>
            <person name="Chen B."/>
            <person name="Wang J.Y."/>
            <person name="Zheng P.J."/>
            <person name="Li K.L."/>
            <person name="Liang Y.M."/>
            <person name="Chen X.F."/>
            <person name="Zhang C."/>
            <person name="Zhao X."/>
            <person name="He X."/>
            <person name="Zhang G.Q."/>
            <person name="Liu Z.J."/>
            <person name="Xu Q."/>
        </authorList>
    </citation>
    <scope>NUCLEOTIDE SEQUENCE [LARGE SCALE GENOMIC DNA]</scope>
    <source>
        <strain evidence="11">GZMU011</strain>
    </source>
</reference>
<evidence type="ECO:0000256" key="4">
    <source>
        <dbReference type="ARBA" id="ARBA00023125"/>
    </source>
</evidence>
<dbReference type="Proteomes" id="UP001552299">
    <property type="component" value="Unassembled WGS sequence"/>
</dbReference>
<feature type="domain" description="AP2/ERF" evidence="10">
    <location>
        <begin position="620"/>
        <end position="677"/>
    </location>
</feature>
<feature type="compositionally biased region" description="Basic and acidic residues" evidence="9">
    <location>
        <begin position="348"/>
        <end position="360"/>
    </location>
</feature>